<evidence type="ECO:0000256" key="1">
    <source>
        <dbReference type="SAM" id="Phobius"/>
    </source>
</evidence>
<gene>
    <name evidence="2" type="ORF">CLV37_10838</name>
</gene>
<keyword evidence="1" id="KW-0812">Transmembrane</keyword>
<keyword evidence="1" id="KW-0472">Membrane</keyword>
<name>A0A2T0R1I2_9ACTN</name>
<dbReference type="EMBL" id="PVZF01000008">
    <property type="protein sequence ID" value="PRY13370.1"/>
    <property type="molecule type" value="Genomic_DNA"/>
</dbReference>
<reference evidence="2 3" key="1">
    <citation type="submission" date="2018-03" db="EMBL/GenBank/DDBJ databases">
        <title>Genomic Encyclopedia of Archaeal and Bacterial Type Strains, Phase II (KMG-II): from individual species to whole genera.</title>
        <authorList>
            <person name="Goeker M."/>
        </authorList>
    </citation>
    <scope>NUCLEOTIDE SEQUENCE [LARGE SCALE GENOMIC DNA]</scope>
    <source>
        <strain evidence="2 3">DSM 19711</strain>
    </source>
</reference>
<accession>A0A2T0R1I2</accession>
<comment type="caution">
    <text evidence="2">The sequence shown here is derived from an EMBL/GenBank/DDBJ whole genome shotgun (WGS) entry which is preliminary data.</text>
</comment>
<evidence type="ECO:0000313" key="2">
    <source>
        <dbReference type="EMBL" id="PRY13370.1"/>
    </source>
</evidence>
<feature type="transmembrane region" description="Helical" evidence="1">
    <location>
        <begin position="66"/>
        <end position="87"/>
    </location>
</feature>
<keyword evidence="1" id="KW-1133">Transmembrane helix</keyword>
<dbReference type="Proteomes" id="UP000238083">
    <property type="component" value="Unassembled WGS sequence"/>
</dbReference>
<proteinExistence type="predicted"/>
<protein>
    <submittedName>
        <fullName evidence="2">Uncharacterized protein</fullName>
    </submittedName>
</protein>
<organism evidence="2 3">
    <name type="scientific">Kineococcus rhizosphaerae</name>
    <dbReference type="NCBI Taxonomy" id="559628"/>
    <lineage>
        <taxon>Bacteria</taxon>
        <taxon>Bacillati</taxon>
        <taxon>Actinomycetota</taxon>
        <taxon>Actinomycetes</taxon>
        <taxon>Kineosporiales</taxon>
        <taxon>Kineosporiaceae</taxon>
        <taxon>Kineococcus</taxon>
    </lineage>
</organism>
<feature type="transmembrane region" description="Helical" evidence="1">
    <location>
        <begin position="42"/>
        <end position="59"/>
    </location>
</feature>
<sequence length="157" mass="15755">MRNPGHREVVASRCSAAGGALAAVLHVPLAVAHAGASLPLALLLLVMSLVCLPCAGHLWRDPGRRTWRLAALVGSAVLVLHAALLLAPAGSGVRLDLAGHAGHATDLGAGGSSPLAAALVPALTLAQVVTALVLLGRARHRSCGDGTPVVAVEPWRA</sequence>
<feature type="transmembrane region" description="Helical" evidence="1">
    <location>
        <begin position="115"/>
        <end position="135"/>
    </location>
</feature>
<dbReference type="AlphaFoldDB" id="A0A2T0R1I2"/>
<evidence type="ECO:0000313" key="3">
    <source>
        <dbReference type="Proteomes" id="UP000238083"/>
    </source>
</evidence>
<keyword evidence="3" id="KW-1185">Reference proteome</keyword>